<keyword evidence="8" id="KW-0472">Membrane</keyword>
<dbReference type="KEGG" id="rno:686326"/>
<dbReference type="InterPro" id="IPR036116">
    <property type="entry name" value="FN3_sf"/>
</dbReference>
<dbReference type="FunFam" id="2.60.40.10:FF:000909">
    <property type="entry name" value="Interferon alpha/beta receptor 2"/>
    <property type="match status" value="1"/>
</dbReference>
<evidence type="ECO:0000256" key="8">
    <source>
        <dbReference type="ARBA" id="ARBA00023136"/>
    </source>
</evidence>
<proteinExistence type="inferred from homology"/>
<gene>
    <name evidence="20" type="primary">Ifnar2</name>
    <name evidence="19" type="ORF">rCG_58699</name>
</gene>
<keyword evidence="11" id="KW-0325">Glycoprotein</keyword>
<evidence type="ECO:0000256" key="3">
    <source>
        <dbReference type="ARBA" id="ARBA00022475"/>
    </source>
</evidence>
<comment type="subcellular location">
    <subcellularLocation>
        <location evidence="1">Cell membrane</location>
        <topology evidence="1">Single-pass type I membrane protein</topology>
    </subcellularLocation>
</comment>
<dbReference type="EMBL" id="CH473989">
    <property type="protein sequence ID" value="EDM10714.1"/>
    <property type="molecule type" value="Genomic_DNA"/>
</dbReference>
<evidence type="ECO:0000256" key="6">
    <source>
        <dbReference type="ARBA" id="ARBA00022729"/>
    </source>
</evidence>
<evidence type="ECO:0000256" key="12">
    <source>
        <dbReference type="ARBA" id="ARBA00057968"/>
    </source>
</evidence>
<feature type="domain" description="Fibronectin type-III" evidence="17">
    <location>
        <begin position="17"/>
        <end position="111"/>
    </location>
</feature>
<name>A6JLE9_RAT</name>
<dbReference type="CTD" id="3455"/>
<dbReference type="Pfam" id="PF01108">
    <property type="entry name" value="Tissue_fac"/>
    <property type="match status" value="1"/>
</dbReference>
<dbReference type="InterPro" id="IPR050650">
    <property type="entry name" value="Type-II_Cytokine-TF_Rcpt"/>
</dbReference>
<keyword evidence="3" id="KW-1003">Cell membrane</keyword>
<dbReference type="PANTHER" id="PTHR20859">
    <property type="entry name" value="INTERFERON/INTERLEUKIN RECEPTOR"/>
    <property type="match status" value="1"/>
</dbReference>
<dbReference type="GO" id="GO:0004905">
    <property type="term" value="F:type I interferon receptor activity"/>
    <property type="evidence" value="ECO:0007669"/>
    <property type="project" value="UniProtKB-ARBA"/>
</dbReference>
<dbReference type="InterPro" id="IPR003961">
    <property type="entry name" value="FN3_dom"/>
</dbReference>
<evidence type="ECO:0000256" key="14">
    <source>
        <dbReference type="ARBA" id="ARBA00076545"/>
    </source>
</evidence>
<evidence type="ECO:0000259" key="17">
    <source>
        <dbReference type="Pfam" id="PF01108"/>
    </source>
</evidence>
<evidence type="ECO:0000259" key="18">
    <source>
        <dbReference type="Pfam" id="PF09294"/>
    </source>
</evidence>
<feature type="chain" id="PRO_5039909354" description="Interferon alpha/beta receptor 2" evidence="16">
    <location>
        <begin position="31"/>
        <end position="516"/>
    </location>
</feature>
<protein>
    <recommendedName>
        <fullName evidence="13">Interferon alpha/beta receptor 2</fullName>
    </recommendedName>
    <alternativeName>
        <fullName evidence="14">Type I interferon receptor 2</fullName>
    </alternativeName>
</protein>
<dbReference type="OMA" id="DWQCTHA"/>
<evidence type="ECO:0000256" key="10">
    <source>
        <dbReference type="ARBA" id="ARBA00023170"/>
    </source>
</evidence>
<dbReference type="AGR" id="RGD:1583177"/>
<dbReference type="Proteomes" id="UP000234681">
    <property type="component" value="Chromosome 11"/>
</dbReference>
<keyword evidence="5" id="KW-0812">Transmembrane</keyword>
<evidence type="ECO:0000256" key="2">
    <source>
        <dbReference type="ARBA" id="ARBA00005399"/>
    </source>
</evidence>
<evidence type="ECO:0000256" key="9">
    <source>
        <dbReference type="ARBA" id="ARBA00023157"/>
    </source>
</evidence>
<feature type="region of interest" description="Disordered" evidence="15">
    <location>
        <begin position="319"/>
        <end position="425"/>
    </location>
</feature>
<dbReference type="RGD" id="1583177">
    <property type="gene designation" value="Ifnar2"/>
</dbReference>
<dbReference type="AlphaFoldDB" id="A6JLE9"/>
<dbReference type="PANTHER" id="PTHR20859:SF84">
    <property type="entry name" value="INTERFERON ALPHA_BETA RECEPTOR 2"/>
    <property type="match status" value="1"/>
</dbReference>
<dbReference type="GeneID" id="686326"/>
<accession>A6JLE9</accession>
<keyword evidence="10" id="KW-0675">Receptor</keyword>
<dbReference type="GO" id="GO:0005886">
    <property type="term" value="C:plasma membrane"/>
    <property type="evidence" value="ECO:0007669"/>
    <property type="project" value="UniProtKB-SubCell"/>
</dbReference>
<evidence type="ECO:0000313" key="19">
    <source>
        <dbReference type="EMBL" id="EDM10714.1"/>
    </source>
</evidence>
<dbReference type="SMR" id="A6JLE9"/>
<evidence type="ECO:0000256" key="4">
    <source>
        <dbReference type="ARBA" id="ARBA00022553"/>
    </source>
</evidence>
<evidence type="ECO:0000256" key="7">
    <source>
        <dbReference type="ARBA" id="ARBA00022989"/>
    </source>
</evidence>
<keyword evidence="9" id="KW-1015">Disulfide bond</keyword>
<organism evidence="19">
    <name type="scientific">Rattus norvegicus</name>
    <name type="common">Rat</name>
    <dbReference type="NCBI Taxonomy" id="10116"/>
    <lineage>
        <taxon>Eukaryota</taxon>
        <taxon>Metazoa</taxon>
        <taxon>Chordata</taxon>
        <taxon>Craniata</taxon>
        <taxon>Vertebrata</taxon>
        <taxon>Euteleostomi</taxon>
        <taxon>Mammalia</taxon>
        <taxon>Eutheria</taxon>
        <taxon>Euarchontoglires</taxon>
        <taxon>Glires</taxon>
        <taxon>Rodentia</taxon>
        <taxon>Myomorpha</taxon>
        <taxon>Muroidea</taxon>
        <taxon>Muridae</taxon>
        <taxon>Murinae</taxon>
        <taxon>Rattus</taxon>
    </lineage>
</organism>
<keyword evidence="6 16" id="KW-0732">Signal</keyword>
<evidence type="ECO:0000256" key="11">
    <source>
        <dbReference type="ARBA" id="ARBA00023180"/>
    </source>
</evidence>
<dbReference type="InterPro" id="IPR015373">
    <property type="entry name" value="Interferon/interleukin_rcp_dom"/>
</dbReference>
<keyword evidence="4" id="KW-0597">Phosphoprotein</keyword>
<dbReference type="SUPFAM" id="SSF49265">
    <property type="entry name" value="Fibronectin type III"/>
    <property type="match status" value="2"/>
</dbReference>
<reference evidence="19" key="2">
    <citation type="submission" date="2005-07" db="EMBL/GenBank/DDBJ databases">
        <authorList>
            <person name="Mural R.J."/>
            <person name="Li P.W."/>
            <person name="Adams M.D."/>
            <person name="Amanatides P.G."/>
            <person name="Baden-Tillson H."/>
            <person name="Barnstead M."/>
            <person name="Chin S.H."/>
            <person name="Dew I."/>
            <person name="Evans C.A."/>
            <person name="Ferriera S."/>
            <person name="Flanigan M."/>
            <person name="Fosler C."/>
            <person name="Glodek A."/>
            <person name="Gu Z."/>
            <person name="Holt R.A."/>
            <person name="Jennings D."/>
            <person name="Kraft C.L."/>
            <person name="Lu F."/>
            <person name="Nguyen T."/>
            <person name="Nusskern D.R."/>
            <person name="Pfannkoch C.M."/>
            <person name="Sitter C."/>
            <person name="Sutton G.G."/>
            <person name="Venter J.C."/>
            <person name="Wang Z."/>
            <person name="Woodage T."/>
            <person name="Zheng X.H."/>
            <person name="Zhong F."/>
        </authorList>
    </citation>
    <scope>NUCLEOTIDE SEQUENCE</scope>
    <source>
        <strain evidence="19">BN</strain>
    </source>
</reference>
<feature type="signal peptide" evidence="16">
    <location>
        <begin position="1"/>
        <end position="30"/>
    </location>
</feature>
<evidence type="ECO:0000256" key="1">
    <source>
        <dbReference type="ARBA" id="ARBA00004251"/>
    </source>
</evidence>
<feature type="compositionally biased region" description="Basic and acidic residues" evidence="15">
    <location>
        <begin position="400"/>
        <end position="411"/>
    </location>
</feature>
<evidence type="ECO:0000313" key="20">
    <source>
        <dbReference type="RGD" id="1583177"/>
    </source>
</evidence>
<reference evidence="19" key="1">
    <citation type="journal article" date="2005" name="Genome Res.">
        <title>Gene and alternative splicing annotation with AIR.</title>
        <authorList>
            <person name="Florea L."/>
            <person name="Di Francesco V."/>
            <person name="Miller J."/>
            <person name="Turner R."/>
            <person name="Yao A."/>
            <person name="Harris M."/>
            <person name="Walenz B."/>
            <person name="Mobarry C."/>
            <person name="Merkulov G.V."/>
            <person name="Charlab R."/>
            <person name="Dew I."/>
            <person name="Deng Z."/>
            <person name="Istrail S."/>
            <person name="Li P."/>
            <person name="Sutton G."/>
        </authorList>
    </citation>
    <scope>NUCLEOTIDE SEQUENCE</scope>
    <source>
        <strain evidence="19">BN</strain>
    </source>
</reference>
<comment type="similarity">
    <text evidence="2">Belongs to the type II cytokine receptor family.</text>
</comment>
<dbReference type="RefSeq" id="NP_001413919.1">
    <property type="nucleotide sequence ID" value="NM_001426990.2"/>
</dbReference>
<dbReference type="Pfam" id="PF09294">
    <property type="entry name" value="Interfer-bind"/>
    <property type="match status" value="1"/>
</dbReference>
<sequence>MPSKGTGSAVGLLSLYLVVCVSLQSNSSFAFEEYPDEPCTINLILRHFRLILSWELQSQSSPPTNYTLWYTIMSKAEDLKKVENCIDITEPLCDVTDEWLEGRETYVPIIVVHRGDSTVCRCSDYIWPTNVLLEPPEFKLIGFKDHINVMMEFPPATYKLFGESLWKRLESTSFVIEEQTEDSIRVHKPQMNNVTGNFTYVLRDLLPKTNYCVSVYFDDTPVIKSPLKCTVLQPDQESGLSESAKVGIFIGCLIVMAFVSTVIMLKQIGYICLKDKFPNALNFHHFLTWIFPEWPPSEAIDWLEVIPKNTKKRLWNYDYGDGSDSDEEVPKTSVTGYTMHGLMGKPLPQTSDDSPNPEEPPHEEDSGAEESDEARAGAGAEPQLPTEVKAGPTEDPSGPYERRKSVLKDDSFPGEDNSSMDAPGDRVIFNVNLNSVFLRALHDEDASETISLTEDTVLLDEGPHRTESDLQIAGRDRTQLPDPSFSSQGLWTEDESSEKTDTSDSDTDAGDGYIMR</sequence>
<dbReference type="Gene3D" id="2.60.40.10">
    <property type="entry name" value="Immunoglobulins"/>
    <property type="match status" value="2"/>
</dbReference>
<evidence type="ECO:0000256" key="5">
    <source>
        <dbReference type="ARBA" id="ARBA00022692"/>
    </source>
</evidence>
<feature type="domain" description="Interferon/interleukin receptor" evidence="18">
    <location>
        <begin position="133"/>
        <end position="231"/>
    </location>
</feature>
<feature type="region of interest" description="Disordered" evidence="15">
    <location>
        <begin position="469"/>
        <end position="516"/>
    </location>
</feature>
<dbReference type="InterPro" id="IPR013783">
    <property type="entry name" value="Ig-like_fold"/>
</dbReference>
<feature type="compositionally biased region" description="Basic and acidic residues" evidence="15">
    <location>
        <begin position="469"/>
        <end position="479"/>
    </location>
</feature>
<evidence type="ECO:0000256" key="15">
    <source>
        <dbReference type="SAM" id="MobiDB-lite"/>
    </source>
</evidence>
<keyword evidence="7" id="KW-1133">Transmembrane helix</keyword>
<comment type="function">
    <text evidence="12">Together with IFNAR1, forms the heterodimeric receptor for type I interferons (including interferons alpha, beta, epsilon, omega and kappa). Type I interferon binding activates the JAK-STAT signaling cascade, resulting in transcriptional activation or repression of interferon-regulated genes that encode the effectors of the interferon response. Mechanistically, type I interferon-binding brings the IFNAR1 and IFNAR2 subunits into close proximity with one another, driving their associated Janus kinases (JAKs) (TYK2 bound to IFNAR1 and JAK1 bound to IFNAR2) to cross-phosphorylate one another. The activated kinases phosphorylate specific tyrosine residues on the intracellular domains of IFNAR1 and IFNAR2, forming docking sites for the STAT transcription factors (STAT1, STAT2 and STAT). STAT proteins are then phosphorylated by the JAKs, promoting their translocation into the nucleus to regulate expression of interferon-regulated genes.</text>
</comment>
<evidence type="ECO:0000256" key="16">
    <source>
        <dbReference type="SAM" id="SignalP"/>
    </source>
</evidence>
<evidence type="ECO:0000256" key="13">
    <source>
        <dbReference type="ARBA" id="ARBA00068670"/>
    </source>
</evidence>
<dbReference type="GO" id="GO:0005615">
    <property type="term" value="C:extracellular space"/>
    <property type="evidence" value="ECO:0007669"/>
    <property type="project" value="UniProtKB-ARBA"/>
</dbReference>